<accession>A0A1I2CDU3</accession>
<sequence>MVGSDGDDLSTGVAEVNASHAHDGDDERVGKAEDGFPCVAT</sequence>
<gene>
    <name evidence="2" type="ORF">SAMN04515678_11348</name>
</gene>
<evidence type="ECO:0000256" key="1">
    <source>
        <dbReference type="SAM" id="MobiDB-lite"/>
    </source>
</evidence>
<feature type="compositionally biased region" description="Basic and acidic residues" evidence="1">
    <location>
        <begin position="20"/>
        <end position="34"/>
    </location>
</feature>
<proteinExistence type="predicted"/>
<keyword evidence="3" id="KW-1185">Reference proteome</keyword>
<protein>
    <submittedName>
        <fullName evidence="2">Uncharacterized protein</fullName>
    </submittedName>
</protein>
<name>A0A1I2CDU3_9RHOB</name>
<reference evidence="2 3" key="1">
    <citation type="submission" date="2016-10" db="EMBL/GenBank/DDBJ databases">
        <authorList>
            <person name="Varghese N."/>
            <person name="Submissions S."/>
        </authorList>
    </citation>
    <scope>NUCLEOTIDE SEQUENCE [LARGE SCALE GENOMIC DNA]</scope>
    <source>
        <strain evidence="3">YIM D21,KCTC 23444,ACCC 10710</strain>
    </source>
</reference>
<dbReference type="EMBL" id="FOMS01000013">
    <property type="protein sequence ID" value="SFE65840.1"/>
    <property type="molecule type" value="Genomic_DNA"/>
</dbReference>
<feature type="region of interest" description="Disordered" evidence="1">
    <location>
        <begin position="1"/>
        <end position="41"/>
    </location>
</feature>
<dbReference type="AlphaFoldDB" id="A0A1I2CDU3"/>
<dbReference type="Proteomes" id="UP000325289">
    <property type="component" value="Unassembled WGS sequence"/>
</dbReference>
<evidence type="ECO:0000313" key="3">
    <source>
        <dbReference type="Proteomes" id="UP000325289"/>
    </source>
</evidence>
<evidence type="ECO:0000313" key="2">
    <source>
        <dbReference type="EMBL" id="SFE65840.1"/>
    </source>
</evidence>
<organism evidence="2 3">
    <name type="scientific">Roseivivax sediminis</name>
    <dbReference type="NCBI Taxonomy" id="936889"/>
    <lineage>
        <taxon>Bacteria</taxon>
        <taxon>Pseudomonadati</taxon>
        <taxon>Pseudomonadota</taxon>
        <taxon>Alphaproteobacteria</taxon>
        <taxon>Rhodobacterales</taxon>
        <taxon>Roseobacteraceae</taxon>
        <taxon>Roseivivax</taxon>
    </lineage>
</organism>